<dbReference type="PROSITE" id="PS51192">
    <property type="entry name" value="HELICASE_ATP_BIND_1"/>
    <property type="match status" value="1"/>
</dbReference>
<keyword evidence="5 13" id="KW-0227">DNA damage</keyword>
<sequence length="673" mass="75974">MEIIEYPDSPFKLHQPFPPAGDQPTAIAGLVEGLHDGLAYQTLLGVTGSGKTYTMANVIAQMGRPAIIMAHNKTLAAQLYAEMRGFLPESAVEYFVSYYDYYQPEAYVPSRDLFIEKDSSINEHIEQMRLSATKSLMERRDVVIVATVSAIYGIGDPSEYHQMILHLKEGGKMEQREIIARLVAMQYERGDLDFERGSFRVRGDVIDVFPAENSEIALRISLFDDEVETLQTFDPLTGRIESRVGRFTVYPSSHYVTPRDTVLKACDTIKIELADRIQFYNNEVRLVEAQRIEQRTRFDLEMLYEMGFCKGIENYSRHFSRRPAGAAPPTLFDYLPKDAILFMDESHVTVPQVGAMYKGDAARKQNLVDYGFRLPSARDNRPLKFEEFETLMPQTIFVSATPATYEEAHAAQVVEQVVRPTGLLDPVLEIRPVGTQVDDLMSEITKRSAIGERVLVTTLTKRMAEQLTDYYNDLGIKVRYLHSDIDTVERVEIIRDLRLGLFDVLVGINLLREGLDIPEVSLVAILDADKEGFLRSRRSLIQTIGRAARNIHGKAILYADKITDSMQAAIDETERRRAKQIAFNEEHGITPTQIVKKVGDLIDGVYHEESGGKGKKGKVKTAKLDTEEAVIKEVARLEKAMFAASRDLQFEEAAELRDQIRALKENLLFGAAP</sequence>
<comment type="subcellular location">
    <subcellularLocation>
        <location evidence="1 13 14">Cytoplasm</location>
    </subcellularLocation>
</comment>
<dbReference type="InterPro" id="IPR024759">
    <property type="entry name" value="UvrB_YAD/RRR_dom"/>
</dbReference>
<organism evidence="18 19">
    <name type="scientific">Vitreoscilla massiliensis</name>
    <dbReference type="NCBI Taxonomy" id="1689272"/>
    <lineage>
        <taxon>Bacteria</taxon>
        <taxon>Pseudomonadati</taxon>
        <taxon>Pseudomonadota</taxon>
        <taxon>Betaproteobacteria</taxon>
        <taxon>Neisseriales</taxon>
        <taxon>Neisseriaceae</taxon>
        <taxon>Vitreoscilla</taxon>
    </lineage>
</organism>
<dbReference type="PANTHER" id="PTHR24029:SF0">
    <property type="entry name" value="UVRABC SYSTEM PROTEIN B"/>
    <property type="match status" value="1"/>
</dbReference>
<evidence type="ECO:0000259" key="17">
    <source>
        <dbReference type="PROSITE" id="PS51194"/>
    </source>
</evidence>
<dbReference type="NCBIfam" id="NF003673">
    <property type="entry name" value="PRK05298.1"/>
    <property type="match status" value="1"/>
</dbReference>
<evidence type="ECO:0000256" key="7">
    <source>
        <dbReference type="ARBA" id="ARBA00022840"/>
    </source>
</evidence>
<dbReference type="Gene3D" id="3.40.50.300">
    <property type="entry name" value="P-loop containing nucleotide triphosphate hydrolases"/>
    <property type="match status" value="3"/>
</dbReference>
<dbReference type="SUPFAM" id="SSF46600">
    <property type="entry name" value="C-terminal UvrC-binding domain of UvrB"/>
    <property type="match status" value="1"/>
</dbReference>
<dbReference type="InterPro" id="IPR004807">
    <property type="entry name" value="UvrB"/>
</dbReference>
<evidence type="ECO:0000259" key="16">
    <source>
        <dbReference type="PROSITE" id="PS51192"/>
    </source>
</evidence>
<keyword evidence="8 13" id="KW-0267">Excision nuclease</keyword>
<evidence type="ECO:0000313" key="18">
    <source>
        <dbReference type="EMBL" id="UOO90516.1"/>
    </source>
</evidence>
<keyword evidence="19" id="KW-1185">Reference proteome</keyword>
<keyword evidence="7 13" id="KW-0067">ATP-binding</keyword>
<dbReference type="SMART" id="SM00490">
    <property type="entry name" value="HELICc"/>
    <property type="match status" value="1"/>
</dbReference>
<gene>
    <name evidence="13 18" type="primary">uvrB</name>
    <name evidence="18" type="ORF">LVJ82_05955</name>
</gene>
<dbReference type="Pfam" id="PF00271">
    <property type="entry name" value="Helicase_C"/>
    <property type="match status" value="1"/>
</dbReference>
<evidence type="ECO:0000256" key="10">
    <source>
        <dbReference type="ARBA" id="ARBA00023236"/>
    </source>
</evidence>
<dbReference type="CDD" id="cd18790">
    <property type="entry name" value="SF2_C_UvrB"/>
    <property type="match status" value="1"/>
</dbReference>
<dbReference type="Pfam" id="PF02151">
    <property type="entry name" value="UVR"/>
    <property type="match status" value="1"/>
</dbReference>
<evidence type="ECO:0000256" key="1">
    <source>
        <dbReference type="ARBA" id="ARBA00004496"/>
    </source>
</evidence>
<dbReference type="PROSITE" id="PS51194">
    <property type="entry name" value="HELICASE_CTER"/>
    <property type="match status" value="1"/>
</dbReference>
<dbReference type="InterPro" id="IPR027417">
    <property type="entry name" value="P-loop_NTPase"/>
</dbReference>
<name>A0ABY4E548_9NEIS</name>
<dbReference type="SUPFAM" id="SSF52540">
    <property type="entry name" value="P-loop containing nucleoside triphosphate hydrolases"/>
    <property type="match status" value="2"/>
</dbReference>
<evidence type="ECO:0000256" key="9">
    <source>
        <dbReference type="ARBA" id="ARBA00023204"/>
    </source>
</evidence>
<dbReference type="PROSITE" id="PS50151">
    <property type="entry name" value="UVR"/>
    <property type="match status" value="1"/>
</dbReference>
<dbReference type="CDD" id="cd17916">
    <property type="entry name" value="DEXHc_UvrB"/>
    <property type="match status" value="1"/>
</dbReference>
<dbReference type="Pfam" id="PF12344">
    <property type="entry name" value="UvrB"/>
    <property type="match status" value="1"/>
</dbReference>
<evidence type="ECO:0000256" key="8">
    <source>
        <dbReference type="ARBA" id="ARBA00022881"/>
    </source>
</evidence>
<dbReference type="Gene3D" id="4.10.860.10">
    <property type="entry name" value="UVR domain"/>
    <property type="match status" value="1"/>
</dbReference>
<dbReference type="NCBIfam" id="TIGR00631">
    <property type="entry name" value="uvrb"/>
    <property type="match status" value="1"/>
</dbReference>
<feature type="binding site" evidence="13">
    <location>
        <begin position="45"/>
        <end position="52"/>
    </location>
    <ligand>
        <name>ATP</name>
        <dbReference type="ChEBI" id="CHEBI:30616"/>
    </ligand>
</feature>
<dbReference type="InterPro" id="IPR041471">
    <property type="entry name" value="UvrB_inter"/>
</dbReference>
<accession>A0ABY4E548</accession>
<evidence type="ECO:0000256" key="13">
    <source>
        <dbReference type="HAMAP-Rule" id="MF_00204"/>
    </source>
</evidence>
<keyword evidence="6 13" id="KW-0228">DNA excision</keyword>
<dbReference type="InterPro" id="IPR001650">
    <property type="entry name" value="Helicase_C-like"/>
</dbReference>
<evidence type="ECO:0000313" key="19">
    <source>
        <dbReference type="Proteomes" id="UP000832011"/>
    </source>
</evidence>
<evidence type="ECO:0000256" key="4">
    <source>
        <dbReference type="ARBA" id="ARBA00022741"/>
    </source>
</evidence>
<dbReference type="InterPro" id="IPR014001">
    <property type="entry name" value="Helicase_ATP-bd"/>
</dbReference>
<dbReference type="InterPro" id="IPR001943">
    <property type="entry name" value="UVR_dom"/>
</dbReference>
<evidence type="ECO:0000256" key="5">
    <source>
        <dbReference type="ARBA" id="ARBA00022763"/>
    </source>
</evidence>
<dbReference type="HAMAP" id="MF_00204">
    <property type="entry name" value="UvrB"/>
    <property type="match status" value="1"/>
</dbReference>
<protein>
    <recommendedName>
        <fullName evidence="12 13">UvrABC system protein B</fullName>
        <shortName evidence="13">Protein UvrB</shortName>
    </recommendedName>
    <alternativeName>
        <fullName evidence="13">Excinuclease ABC subunit B</fullName>
    </alternativeName>
</protein>
<keyword evidence="3 13" id="KW-0963">Cytoplasm</keyword>
<comment type="domain">
    <text evidence="13">The beta-hairpin motif is involved in DNA binding.</text>
</comment>
<dbReference type="SMART" id="SM00487">
    <property type="entry name" value="DEXDc"/>
    <property type="match status" value="1"/>
</dbReference>
<comment type="similarity">
    <text evidence="2 13 14">Belongs to the UvrB family.</text>
</comment>
<reference evidence="18 19" key="1">
    <citation type="journal article" date="2022" name="Res Sq">
        <title>Evolution of multicellular longitudinally dividing oral cavity symbionts (Neisseriaceae).</title>
        <authorList>
            <person name="Nyongesa S."/>
            <person name="Weber P."/>
            <person name="Bernet E."/>
            <person name="Pullido F."/>
            <person name="Nieckarz M."/>
            <person name="Delaby M."/>
            <person name="Nieves C."/>
            <person name="Viehboeck T."/>
            <person name="Krause N."/>
            <person name="Rivera-Millot A."/>
            <person name="Nakamura A."/>
            <person name="Vischer N."/>
            <person name="VanNieuwenhze M."/>
            <person name="Brun Y."/>
            <person name="Cava F."/>
            <person name="Bulgheresi S."/>
            <person name="Veyrier F."/>
        </authorList>
    </citation>
    <scope>NUCLEOTIDE SEQUENCE [LARGE SCALE GENOMIC DNA]</scope>
    <source>
        <strain evidence="18 19">SN4</strain>
    </source>
</reference>
<dbReference type="Pfam" id="PF04851">
    <property type="entry name" value="ResIII"/>
    <property type="match status" value="1"/>
</dbReference>
<evidence type="ECO:0000256" key="14">
    <source>
        <dbReference type="RuleBase" id="RU003587"/>
    </source>
</evidence>
<keyword evidence="9 13" id="KW-0234">DNA repair</keyword>
<proteinExistence type="inferred from homology"/>
<comment type="function">
    <text evidence="13">The UvrABC repair system catalyzes the recognition and processing of DNA lesions. A damage recognition complex composed of 2 UvrA and 2 UvrB subunits scans DNA for abnormalities. Upon binding of the UvrA(2)B(2) complex to a putative damaged site, the DNA wraps around one UvrB monomer. DNA wrap is dependent on ATP binding by UvrB and probably causes local melting of the DNA helix, facilitating insertion of UvrB beta-hairpin between the DNA strands. Then UvrB probes one DNA strand for the presence of a lesion. If a lesion is found the UvrA subunits dissociate and the UvrB-DNA preincision complex is formed. This complex is subsequently bound by UvrC and the second UvrB is released. If no lesion is found, the DNA wraps around the other UvrB subunit that will check the other stand for damage.</text>
</comment>
<evidence type="ECO:0000259" key="15">
    <source>
        <dbReference type="PROSITE" id="PS50151"/>
    </source>
</evidence>
<dbReference type="RefSeq" id="WP_058304844.1">
    <property type="nucleotide sequence ID" value="NZ_CABKVG010000005.1"/>
</dbReference>
<feature type="domain" description="UVR" evidence="15">
    <location>
        <begin position="631"/>
        <end position="666"/>
    </location>
</feature>
<dbReference type="PANTHER" id="PTHR24029">
    <property type="entry name" value="UVRABC SYSTEM PROTEIN B"/>
    <property type="match status" value="1"/>
</dbReference>
<evidence type="ECO:0000256" key="12">
    <source>
        <dbReference type="ARBA" id="ARBA00029504"/>
    </source>
</evidence>
<keyword evidence="4 13" id="KW-0547">Nucleotide-binding</keyword>
<evidence type="ECO:0000256" key="11">
    <source>
        <dbReference type="ARBA" id="ARBA00026033"/>
    </source>
</evidence>
<feature type="domain" description="Helicase C-terminal" evidence="17">
    <location>
        <begin position="436"/>
        <end position="602"/>
    </location>
</feature>
<evidence type="ECO:0000256" key="3">
    <source>
        <dbReference type="ARBA" id="ARBA00022490"/>
    </source>
</evidence>
<feature type="domain" description="Helicase ATP-binding" evidence="16">
    <location>
        <begin position="32"/>
        <end position="165"/>
    </location>
</feature>
<dbReference type="InterPro" id="IPR006935">
    <property type="entry name" value="Helicase/UvrB_N"/>
</dbReference>
<dbReference type="InterPro" id="IPR036876">
    <property type="entry name" value="UVR_dom_sf"/>
</dbReference>
<dbReference type="Proteomes" id="UP000832011">
    <property type="component" value="Chromosome"/>
</dbReference>
<evidence type="ECO:0000256" key="2">
    <source>
        <dbReference type="ARBA" id="ARBA00008533"/>
    </source>
</evidence>
<keyword evidence="10 13" id="KW-0742">SOS response</keyword>
<comment type="subunit">
    <text evidence="11 13 14">Forms a heterotetramer with UvrA during the search for lesions. Interacts with UvrC in an incision complex.</text>
</comment>
<feature type="short sequence motif" description="Beta-hairpin" evidence="13">
    <location>
        <begin position="98"/>
        <end position="121"/>
    </location>
</feature>
<evidence type="ECO:0000256" key="6">
    <source>
        <dbReference type="ARBA" id="ARBA00022769"/>
    </source>
</evidence>
<dbReference type="Pfam" id="PF17757">
    <property type="entry name" value="UvrB_inter"/>
    <property type="match status" value="1"/>
</dbReference>
<dbReference type="EMBL" id="CP091511">
    <property type="protein sequence ID" value="UOO90516.1"/>
    <property type="molecule type" value="Genomic_DNA"/>
</dbReference>